<feature type="domain" description="Glycosyl transferase family 1" evidence="1">
    <location>
        <begin position="217"/>
        <end position="381"/>
    </location>
</feature>
<dbReference type="InterPro" id="IPR050194">
    <property type="entry name" value="Glycosyltransferase_grp1"/>
</dbReference>
<evidence type="ECO:0000313" key="3">
    <source>
        <dbReference type="Proteomes" id="UP001225906"/>
    </source>
</evidence>
<dbReference type="RefSeq" id="WP_306389476.1">
    <property type="nucleotide sequence ID" value="NZ_JAVCAP010000014.1"/>
</dbReference>
<protein>
    <submittedName>
        <fullName evidence="2">Glycosyltransferase</fullName>
        <ecNumber evidence="2">2.4.-.-</ecNumber>
    </submittedName>
</protein>
<dbReference type="Gene3D" id="3.40.50.2000">
    <property type="entry name" value="Glycogen Phosphorylase B"/>
    <property type="match status" value="2"/>
</dbReference>
<gene>
    <name evidence="2" type="ORF">Q9291_07870</name>
</gene>
<keyword evidence="3" id="KW-1185">Reference proteome</keyword>
<proteinExistence type="predicted"/>
<organism evidence="2 3">
    <name type="scientific">Methylophilus aquaticus</name>
    <dbReference type="NCBI Taxonomy" id="1971610"/>
    <lineage>
        <taxon>Bacteria</taxon>
        <taxon>Pseudomonadati</taxon>
        <taxon>Pseudomonadota</taxon>
        <taxon>Betaproteobacteria</taxon>
        <taxon>Nitrosomonadales</taxon>
        <taxon>Methylophilaceae</taxon>
        <taxon>Methylophilus</taxon>
    </lineage>
</organism>
<comment type="caution">
    <text evidence="2">The sequence shown here is derived from an EMBL/GenBank/DDBJ whole genome shotgun (WGS) entry which is preliminary data.</text>
</comment>
<dbReference type="Proteomes" id="UP001225906">
    <property type="component" value="Unassembled WGS sequence"/>
</dbReference>
<dbReference type="Pfam" id="PF00534">
    <property type="entry name" value="Glycos_transf_1"/>
    <property type="match status" value="1"/>
</dbReference>
<reference evidence="3" key="1">
    <citation type="journal article" date="2019" name="Int. J. Syst. Evol. Microbiol.">
        <title>The Global Catalogue of Microorganisms (GCM) 10K type strain sequencing project: providing services to taxonomists for standard genome sequencing and annotation.</title>
        <authorList>
            <consortium name="The Broad Institute Genomics Platform"/>
            <consortium name="The Broad Institute Genome Sequencing Center for Infectious Disease"/>
            <person name="Wu L."/>
            <person name="Ma J."/>
        </authorList>
    </citation>
    <scope>NUCLEOTIDE SEQUENCE [LARGE SCALE GENOMIC DNA]</scope>
    <source>
        <strain evidence="3">VKM B-3159</strain>
    </source>
</reference>
<evidence type="ECO:0000313" key="2">
    <source>
        <dbReference type="EMBL" id="MDP8567764.1"/>
    </source>
</evidence>
<dbReference type="EMBL" id="JAVCAP010000014">
    <property type="protein sequence ID" value="MDP8567764.1"/>
    <property type="molecule type" value="Genomic_DNA"/>
</dbReference>
<dbReference type="GO" id="GO:0016757">
    <property type="term" value="F:glycosyltransferase activity"/>
    <property type="evidence" value="ECO:0007669"/>
    <property type="project" value="UniProtKB-KW"/>
</dbReference>
<dbReference type="InterPro" id="IPR001296">
    <property type="entry name" value="Glyco_trans_1"/>
</dbReference>
<keyword evidence="2" id="KW-0328">Glycosyltransferase</keyword>
<name>A0ABT9JTF3_9PROT</name>
<dbReference type="SUPFAM" id="SSF53756">
    <property type="entry name" value="UDP-Glycosyltransferase/glycogen phosphorylase"/>
    <property type="match status" value="1"/>
</dbReference>
<dbReference type="EC" id="2.4.-.-" evidence="2"/>
<evidence type="ECO:0000259" key="1">
    <source>
        <dbReference type="Pfam" id="PF00534"/>
    </source>
</evidence>
<accession>A0ABT9JTF3</accession>
<dbReference type="PANTHER" id="PTHR45947:SF14">
    <property type="entry name" value="SLL1723 PROTEIN"/>
    <property type="match status" value="1"/>
</dbReference>
<sequence length="401" mass="44569">MKKIAYLAPEIPSFSATFVFNEVIAVRSAGFEVVCYSVHRPVIVQPELTSFFVETIYLYNRKLYWLSQALLFILSSPLSFLKGFRCLVSDVIFVGLNKQSMKLAFQFLMAAGLAKSLLEEGCAHLHIHFAHVPTQIGMYASALAGIPFSVMAHANDIFQRPLLLKQKAERSKVFCTISEYNRNYLISQGLDEKKIQIVRCGFAFSPVDAPALFGSKPQYTLGTLGRFVEKKGIDVLIKALYRLHTLHQGRFRLLIAGNGPDQSLLENLVDQYSLRGVVSFIGPLKHAEVSSWMAGIDAFVLACRIDSNGDMDGIPVVLMEAMSQNVPVISTRISGIPELVIDGITGLLADSANEIELAEKICTLFENPESLNHYVSQARKHVENEFSLKNNTDRLLAFIDA</sequence>
<keyword evidence="2" id="KW-0808">Transferase</keyword>
<dbReference type="PANTHER" id="PTHR45947">
    <property type="entry name" value="SULFOQUINOVOSYL TRANSFERASE SQD2"/>
    <property type="match status" value="1"/>
</dbReference>